<dbReference type="Proteomes" id="UP000256690">
    <property type="component" value="Unassembled WGS sequence"/>
</dbReference>
<gene>
    <name evidence="2" type="ORF">DSM5745_03980</name>
</gene>
<organism evidence="2 3">
    <name type="scientific">Aspergillus mulundensis</name>
    <dbReference type="NCBI Taxonomy" id="1810919"/>
    <lineage>
        <taxon>Eukaryota</taxon>
        <taxon>Fungi</taxon>
        <taxon>Dikarya</taxon>
        <taxon>Ascomycota</taxon>
        <taxon>Pezizomycotina</taxon>
        <taxon>Eurotiomycetes</taxon>
        <taxon>Eurotiomycetidae</taxon>
        <taxon>Eurotiales</taxon>
        <taxon>Aspergillaceae</taxon>
        <taxon>Aspergillus</taxon>
        <taxon>Aspergillus subgen. Nidulantes</taxon>
    </lineage>
</organism>
<accession>A0A3D8SC41</accession>
<reference evidence="2 3" key="1">
    <citation type="journal article" date="2018" name="IMA Fungus">
        <title>IMA Genome-F 9: Draft genome sequence of Annulohypoxylon stygium, Aspergillus mulundensis, Berkeleyomyces basicola (syn. Thielaviopsis basicola), Ceratocystis smalleyi, two Cercospora beticola strains, Coleophoma cylindrospora, Fusarium fracticaudum, Phialophora cf. hyalina, and Morchella septimelata.</title>
        <authorList>
            <person name="Wingfield B.D."/>
            <person name="Bills G.F."/>
            <person name="Dong Y."/>
            <person name="Huang W."/>
            <person name="Nel W.J."/>
            <person name="Swalarsk-Parry B.S."/>
            <person name="Vaghefi N."/>
            <person name="Wilken P.M."/>
            <person name="An Z."/>
            <person name="de Beer Z.W."/>
            <person name="De Vos L."/>
            <person name="Chen L."/>
            <person name="Duong T.A."/>
            <person name="Gao Y."/>
            <person name="Hammerbacher A."/>
            <person name="Kikkert J.R."/>
            <person name="Li Y."/>
            <person name="Li H."/>
            <person name="Li K."/>
            <person name="Li Q."/>
            <person name="Liu X."/>
            <person name="Ma X."/>
            <person name="Naidoo K."/>
            <person name="Pethybridge S.J."/>
            <person name="Sun J."/>
            <person name="Steenkamp E.T."/>
            <person name="van der Nest M.A."/>
            <person name="van Wyk S."/>
            <person name="Wingfield M.J."/>
            <person name="Xiong C."/>
            <person name="Yue Q."/>
            <person name="Zhang X."/>
        </authorList>
    </citation>
    <scope>NUCLEOTIDE SEQUENCE [LARGE SCALE GENOMIC DNA]</scope>
    <source>
        <strain evidence="2 3">DSM 5745</strain>
    </source>
</reference>
<evidence type="ECO:0000313" key="2">
    <source>
        <dbReference type="EMBL" id="RDW83654.1"/>
    </source>
</evidence>
<dbReference type="GeneID" id="38114350"/>
<proteinExistence type="predicted"/>
<dbReference type="RefSeq" id="XP_026604992.1">
    <property type="nucleotide sequence ID" value="XM_026745996.1"/>
</dbReference>
<sequence>MAPKRPNSKACADPLGSRQTLDQPAVPAQSSAEVNEPSDVGFRNICGQPDSDDALLIEEAYYSAAGNI</sequence>
<comment type="caution">
    <text evidence="2">The sequence shown here is derived from an EMBL/GenBank/DDBJ whole genome shotgun (WGS) entry which is preliminary data.</text>
</comment>
<feature type="compositionally biased region" description="Polar residues" evidence="1">
    <location>
        <begin position="17"/>
        <end position="33"/>
    </location>
</feature>
<feature type="region of interest" description="Disordered" evidence="1">
    <location>
        <begin position="1"/>
        <end position="40"/>
    </location>
</feature>
<evidence type="ECO:0000256" key="1">
    <source>
        <dbReference type="SAM" id="MobiDB-lite"/>
    </source>
</evidence>
<dbReference type="AlphaFoldDB" id="A0A3D8SC41"/>
<dbReference type="EMBL" id="PVWQ01000004">
    <property type="protein sequence ID" value="RDW83654.1"/>
    <property type="molecule type" value="Genomic_DNA"/>
</dbReference>
<name>A0A3D8SC41_9EURO</name>
<evidence type="ECO:0000313" key="3">
    <source>
        <dbReference type="Proteomes" id="UP000256690"/>
    </source>
</evidence>
<protein>
    <submittedName>
        <fullName evidence="2">Uncharacterized protein</fullName>
    </submittedName>
</protein>
<keyword evidence="3" id="KW-1185">Reference proteome</keyword>